<gene>
    <name evidence="1" type="ORF">VCO01S_04690</name>
</gene>
<dbReference type="EMBL" id="BJLH01000002">
    <property type="protein sequence ID" value="GEA59276.1"/>
    <property type="molecule type" value="Genomic_DNA"/>
</dbReference>
<name>A0A4Y3IIS6_9VIBR</name>
<dbReference type="RefSeq" id="WP_141268980.1">
    <property type="nucleotide sequence ID" value="NZ_BJLH01000002.1"/>
</dbReference>
<accession>A0A4Y3IIS6</accession>
<reference evidence="1 2" key="1">
    <citation type="submission" date="2019-06" db="EMBL/GenBank/DDBJ databases">
        <title>Whole genome shotgun sequence of Vibrio comitans NBRC 102076.</title>
        <authorList>
            <person name="Hosoyama A."/>
            <person name="Uohara A."/>
            <person name="Ohji S."/>
            <person name="Ichikawa N."/>
        </authorList>
    </citation>
    <scope>NUCLEOTIDE SEQUENCE [LARGE SCALE GENOMIC DNA]</scope>
    <source>
        <strain evidence="1 2">NBRC 102076</strain>
    </source>
</reference>
<dbReference type="AlphaFoldDB" id="A0A4Y3IIS6"/>
<dbReference type="Proteomes" id="UP000318242">
    <property type="component" value="Unassembled WGS sequence"/>
</dbReference>
<evidence type="ECO:0000313" key="2">
    <source>
        <dbReference type="Proteomes" id="UP000318242"/>
    </source>
</evidence>
<proteinExistence type="predicted"/>
<keyword evidence="2" id="KW-1185">Reference proteome</keyword>
<sequence>MIGSTIYYISESQQRPKFVGFNLVSIYEEDLFLNLHGATVIVDLACESQDAFLRRLQAQPHGWSTQVFVTAESKYSPFLSDGEFDA</sequence>
<comment type="caution">
    <text evidence="1">The sequence shown here is derived from an EMBL/GenBank/DDBJ whole genome shotgun (WGS) entry which is preliminary data.</text>
</comment>
<organism evidence="1 2">
    <name type="scientific">Vibrio comitans NBRC 102076</name>
    <dbReference type="NCBI Taxonomy" id="1219078"/>
    <lineage>
        <taxon>Bacteria</taxon>
        <taxon>Pseudomonadati</taxon>
        <taxon>Pseudomonadota</taxon>
        <taxon>Gammaproteobacteria</taxon>
        <taxon>Vibrionales</taxon>
        <taxon>Vibrionaceae</taxon>
        <taxon>Vibrio</taxon>
    </lineage>
</organism>
<protein>
    <submittedName>
        <fullName evidence="1">Uncharacterized protein</fullName>
    </submittedName>
</protein>
<evidence type="ECO:0000313" key="1">
    <source>
        <dbReference type="EMBL" id="GEA59276.1"/>
    </source>
</evidence>